<evidence type="ECO:0000256" key="1">
    <source>
        <dbReference type="ARBA" id="ARBA00001946"/>
    </source>
</evidence>
<dbReference type="CDD" id="cd06223">
    <property type="entry name" value="PRTases_typeI"/>
    <property type="match status" value="1"/>
</dbReference>
<evidence type="ECO:0000256" key="9">
    <source>
        <dbReference type="ARBA" id="ARBA00022679"/>
    </source>
</evidence>
<dbReference type="NCBIfam" id="TIGR01203">
    <property type="entry name" value="HGPRTase"/>
    <property type="match status" value="1"/>
</dbReference>
<dbReference type="GO" id="GO:0032264">
    <property type="term" value="P:IMP salvage"/>
    <property type="evidence" value="ECO:0007669"/>
    <property type="project" value="TreeGrafter"/>
</dbReference>
<dbReference type="GO" id="GO:0000287">
    <property type="term" value="F:magnesium ion binding"/>
    <property type="evidence" value="ECO:0007669"/>
    <property type="project" value="TreeGrafter"/>
</dbReference>
<keyword evidence="7 16" id="KW-0963">Cytoplasm</keyword>
<organism evidence="18 19">
    <name type="scientific">Candidatus Scatosoma pullistercoris</name>
    <dbReference type="NCBI Taxonomy" id="2840934"/>
    <lineage>
        <taxon>Bacteria</taxon>
        <taxon>Bacillati</taxon>
        <taxon>Bacillota</taxon>
        <taxon>Clostridia</taxon>
        <taxon>Candidatus Scatosoma</taxon>
    </lineage>
</organism>
<evidence type="ECO:0000256" key="8">
    <source>
        <dbReference type="ARBA" id="ARBA00022676"/>
    </source>
</evidence>
<comment type="cofactor">
    <cofactor evidence="1 16">
        <name>Mg(2+)</name>
        <dbReference type="ChEBI" id="CHEBI:18420"/>
    </cofactor>
</comment>
<keyword evidence="11 16" id="KW-0660">Purine salvage</keyword>
<evidence type="ECO:0000256" key="10">
    <source>
        <dbReference type="ARBA" id="ARBA00022723"/>
    </source>
</evidence>
<evidence type="ECO:0000256" key="6">
    <source>
        <dbReference type="ARBA" id="ARBA00008391"/>
    </source>
</evidence>
<dbReference type="GO" id="GO:0046100">
    <property type="term" value="P:hypoxanthine metabolic process"/>
    <property type="evidence" value="ECO:0007669"/>
    <property type="project" value="TreeGrafter"/>
</dbReference>
<dbReference type="GO" id="GO:0052657">
    <property type="term" value="F:guanine phosphoribosyltransferase activity"/>
    <property type="evidence" value="ECO:0007669"/>
    <property type="project" value="UniProtKB-ARBA"/>
</dbReference>
<evidence type="ECO:0000256" key="12">
    <source>
        <dbReference type="ARBA" id="ARBA00022741"/>
    </source>
</evidence>
<dbReference type="FunFam" id="3.40.50.2020:FF:000006">
    <property type="entry name" value="Hypoxanthine phosphoribosyltransferase"/>
    <property type="match status" value="1"/>
</dbReference>
<keyword evidence="13 16" id="KW-0460">Magnesium</keyword>
<dbReference type="Gene3D" id="3.40.50.2020">
    <property type="match status" value="1"/>
</dbReference>
<comment type="catalytic activity">
    <reaction evidence="15">
        <text>IMP + diphosphate = hypoxanthine + 5-phospho-alpha-D-ribose 1-diphosphate</text>
        <dbReference type="Rhea" id="RHEA:17973"/>
        <dbReference type="ChEBI" id="CHEBI:17368"/>
        <dbReference type="ChEBI" id="CHEBI:33019"/>
        <dbReference type="ChEBI" id="CHEBI:58017"/>
        <dbReference type="ChEBI" id="CHEBI:58053"/>
        <dbReference type="EC" id="2.4.2.8"/>
    </reaction>
    <physiologicalReaction direction="right-to-left" evidence="15">
        <dbReference type="Rhea" id="RHEA:17975"/>
    </physiologicalReaction>
</comment>
<comment type="pathway">
    <text evidence="4 16">Purine metabolism; IMP biosynthesis via salvage pathway; IMP from hypoxanthine: step 1/1.</text>
</comment>
<comment type="similarity">
    <text evidence="6 16">Belongs to the purine/pyrimidine phosphoribosyltransferase family.</text>
</comment>
<feature type="domain" description="Phosphoribosyltransferase" evidence="17">
    <location>
        <begin position="12"/>
        <end position="158"/>
    </location>
</feature>
<evidence type="ECO:0000256" key="4">
    <source>
        <dbReference type="ARBA" id="ARBA00004669"/>
    </source>
</evidence>
<comment type="function">
    <text evidence="2">Purine salvage pathway enzyme that catalyzes the transfer of the ribosyl-5-phosphate group from 5-phospho-alpha-D-ribose 1-diphosphate (PRPP) to the N9 position of the 6-oxopurines hypoxanthine and guanine to form the corresponding ribonucleotides IMP (inosine 5'-monophosphate) and GMP (guanosine 5'-monophosphate), with the release of PPi.</text>
</comment>
<dbReference type="AlphaFoldDB" id="A0A9D1SGL5"/>
<evidence type="ECO:0000256" key="11">
    <source>
        <dbReference type="ARBA" id="ARBA00022726"/>
    </source>
</evidence>
<comment type="subcellular location">
    <subcellularLocation>
        <location evidence="3 16">Cytoplasm</location>
    </subcellularLocation>
</comment>
<dbReference type="GO" id="GO:0000166">
    <property type="term" value="F:nucleotide binding"/>
    <property type="evidence" value="ECO:0007669"/>
    <property type="project" value="UniProtKB-KW"/>
</dbReference>
<reference evidence="18" key="1">
    <citation type="submission" date="2020-10" db="EMBL/GenBank/DDBJ databases">
        <authorList>
            <person name="Gilroy R."/>
        </authorList>
    </citation>
    <scope>NUCLEOTIDE SEQUENCE</scope>
    <source>
        <strain evidence="18">11687</strain>
    </source>
</reference>
<evidence type="ECO:0000256" key="5">
    <source>
        <dbReference type="ARBA" id="ARBA00004676"/>
    </source>
</evidence>
<evidence type="ECO:0000313" key="18">
    <source>
        <dbReference type="EMBL" id="HIU59421.1"/>
    </source>
</evidence>
<evidence type="ECO:0000256" key="16">
    <source>
        <dbReference type="RuleBase" id="RU364099"/>
    </source>
</evidence>
<dbReference type="Pfam" id="PF00156">
    <property type="entry name" value="Pribosyltran"/>
    <property type="match status" value="1"/>
</dbReference>
<dbReference type="InterPro" id="IPR029057">
    <property type="entry name" value="PRTase-like"/>
</dbReference>
<comment type="pathway">
    <text evidence="5">Purine metabolism; GMP biosynthesis via salvage pathway; GMP from guanine: step 1/1.</text>
</comment>
<dbReference type="SUPFAM" id="SSF53271">
    <property type="entry name" value="PRTase-like"/>
    <property type="match status" value="1"/>
</dbReference>
<dbReference type="EC" id="2.4.2.8" evidence="16"/>
<dbReference type="EMBL" id="DVMZ01000132">
    <property type="protein sequence ID" value="HIU59421.1"/>
    <property type="molecule type" value="Genomic_DNA"/>
</dbReference>
<dbReference type="PANTHER" id="PTHR43340:SF1">
    <property type="entry name" value="HYPOXANTHINE PHOSPHORIBOSYLTRANSFERASE"/>
    <property type="match status" value="1"/>
</dbReference>
<reference evidence="18" key="2">
    <citation type="journal article" date="2021" name="PeerJ">
        <title>Extensive microbial diversity within the chicken gut microbiome revealed by metagenomics and culture.</title>
        <authorList>
            <person name="Gilroy R."/>
            <person name="Ravi A."/>
            <person name="Getino M."/>
            <person name="Pursley I."/>
            <person name="Horton D.L."/>
            <person name="Alikhan N.F."/>
            <person name="Baker D."/>
            <person name="Gharbi K."/>
            <person name="Hall N."/>
            <person name="Watson M."/>
            <person name="Adriaenssens E.M."/>
            <person name="Foster-Nyarko E."/>
            <person name="Jarju S."/>
            <person name="Secka A."/>
            <person name="Antonio M."/>
            <person name="Oren A."/>
            <person name="Chaudhuri R.R."/>
            <person name="La Ragione R."/>
            <person name="Hildebrand F."/>
            <person name="Pallen M.J."/>
        </authorList>
    </citation>
    <scope>NUCLEOTIDE SEQUENCE</scope>
    <source>
        <strain evidence="18">11687</strain>
    </source>
</reference>
<dbReference type="InterPro" id="IPR000836">
    <property type="entry name" value="PRTase_dom"/>
</dbReference>
<dbReference type="PANTHER" id="PTHR43340">
    <property type="entry name" value="HYPOXANTHINE-GUANINE PHOSPHORIBOSYLTRANSFERASE"/>
    <property type="match status" value="1"/>
</dbReference>
<keyword evidence="10 16" id="KW-0479">Metal-binding</keyword>
<comment type="caution">
    <text evidence="18">The sequence shown here is derived from an EMBL/GenBank/DDBJ whole genome shotgun (WGS) entry which is preliminary data.</text>
</comment>
<evidence type="ECO:0000259" key="17">
    <source>
        <dbReference type="Pfam" id="PF00156"/>
    </source>
</evidence>
<protein>
    <recommendedName>
        <fullName evidence="16">Hypoxanthine phosphoribosyltransferase</fullName>
        <ecNumber evidence="16">2.4.2.8</ecNumber>
    </recommendedName>
</protein>
<dbReference type="Proteomes" id="UP000824081">
    <property type="component" value="Unassembled WGS sequence"/>
</dbReference>
<dbReference type="GO" id="GO:0006166">
    <property type="term" value="P:purine ribonucleoside salvage"/>
    <property type="evidence" value="ECO:0007669"/>
    <property type="project" value="UniProtKB-KW"/>
</dbReference>
<dbReference type="GO" id="GO:0005829">
    <property type="term" value="C:cytosol"/>
    <property type="evidence" value="ECO:0007669"/>
    <property type="project" value="TreeGrafter"/>
</dbReference>
<proteinExistence type="inferred from homology"/>
<gene>
    <name evidence="18" type="primary">hpt</name>
    <name evidence="18" type="ORF">IAC57_04885</name>
</gene>
<name>A0A9D1SGL5_9FIRM</name>
<comment type="catalytic activity">
    <reaction evidence="14">
        <text>GMP + diphosphate = guanine + 5-phospho-alpha-D-ribose 1-diphosphate</text>
        <dbReference type="Rhea" id="RHEA:25424"/>
        <dbReference type="ChEBI" id="CHEBI:16235"/>
        <dbReference type="ChEBI" id="CHEBI:33019"/>
        <dbReference type="ChEBI" id="CHEBI:58017"/>
        <dbReference type="ChEBI" id="CHEBI:58115"/>
        <dbReference type="EC" id="2.4.2.8"/>
    </reaction>
    <physiologicalReaction direction="right-to-left" evidence="14">
        <dbReference type="Rhea" id="RHEA:25426"/>
    </physiologicalReaction>
</comment>
<dbReference type="InterPro" id="IPR050408">
    <property type="entry name" value="HGPRT"/>
</dbReference>
<evidence type="ECO:0000256" key="7">
    <source>
        <dbReference type="ARBA" id="ARBA00022490"/>
    </source>
</evidence>
<dbReference type="GO" id="GO:0032263">
    <property type="term" value="P:GMP salvage"/>
    <property type="evidence" value="ECO:0007669"/>
    <property type="project" value="TreeGrafter"/>
</dbReference>
<keyword evidence="8 16" id="KW-0328">Glycosyltransferase</keyword>
<evidence type="ECO:0000313" key="19">
    <source>
        <dbReference type="Proteomes" id="UP000824081"/>
    </source>
</evidence>
<keyword evidence="9 16" id="KW-0808">Transferase</keyword>
<dbReference type="InterPro" id="IPR005904">
    <property type="entry name" value="Hxn_phspho_trans"/>
</dbReference>
<evidence type="ECO:0000256" key="3">
    <source>
        <dbReference type="ARBA" id="ARBA00004496"/>
    </source>
</evidence>
<evidence type="ECO:0000256" key="2">
    <source>
        <dbReference type="ARBA" id="ARBA00002049"/>
    </source>
</evidence>
<dbReference type="GO" id="GO:0006178">
    <property type="term" value="P:guanine salvage"/>
    <property type="evidence" value="ECO:0007669"/>
    <property type="project" value="TreeGrafter"/>
</dbReference>
<evidence type="ECO:0000256" key="15">
    <source>
        <dbReference type="ARBA" id="ARBA00049402"/>
    </source>
</evidence>
<sequence>MNENVERVMLSGEQIGKRVKEVAAQLNKLYEGRRPLVVCILKGSVIFFTDLIRHMDMPLEIDFMAVSSYGNGTKSGQLKVTKDLTTDISGRDVLIVEDIIDSGNTLYNLKKLLNSRSPASVNIVTLLDKPERREVPMEPEYTCFVIEDEFVVGYGMDYAEEFRNLPYIGVLKRSVYEK</sequence>
<keyword evidence="12 16" id="KW-0547">Nucleotide-binding</keyword>
<evidence type="ECO:0000256" key="14">
    <source>
        <dbReference type="ARBA" id="ARBA00048811"/>
    </source>
</evidence>
<dbReference type="GO" id="GO:0004422">
    <property type="term" value="F:hypoxanthine phosphoribosyltransferase activity"/>
    <property type="evidence" value="ECO:0007669"/>
    <property type="project" value="InterPro"/>
</dbReference>
<evidence type="ECO:0000256" key="13">
    <source>
        <dbReference type="ARBA" id="ARBA00022842"/>
    </source>
</evidence>
<accession>A0A9D1SGL5</accession>